<reference evidence="1" key="1">
    <citation type="journal article" date="2022" name="bioRxiv">
        <title>Sequencing and chromosome-scale assembly of the giantPleurodeles waltlgenome.</title>
        <authorList>
            <person name="Brown T."/>
            <person name="Elewa A."/>
            <person name="Iarovenko S."/>
            <person name="Subramanian E."/>
            <person name="Araus A.J."/>
            <person name="Petzold A."/>
            <person name="Susuki M."/>
            <person name="Suzuki K.-i.T."/>
            <person name="Hayashi T."/>
            <person name="Toyoda A."/>
            <person name="Oliveira C."/>
            <person name="Osipova E."/>
            <person name="Leigh N.D."/>
            <person name="Simon A."/>
            <person name="Yun M.H."/>
        </authorList>
    </citation>
    <scope>NUCLEOTIDE SEQUENCE</scope>
    <source>
        <strain evidence="1">20211129_DDA</strain>
        <tissue evidence="1">Liver</tissue>
    </source>
</reference>
<dbReference type="AlphaFoldDB" id="A0AAV7SPP5"/>
<dbReference type="Proteomes" id="UP001066276">
    <property type="component" value="Chromosome 4_2"/>
</dbReference>
<proteinExistence type="predicted"/>
<dbReference type="EMBL" id="JANPWB010000008">
    <property type="protein sequence ID" value="KAJ1166055.1"/>
    <property type="molecule type" value="Genomic_DNA"/>
</dbReference>
<protein>
    <submittedName>
        <fullName evidence="1">Uncharacterized protein</fullName>
    </submittedName>
</protein>
<comment type="caution">
    <text evidence="1">The sequence shown here is derived from an EMBL/GenBank/DDBJ whole genome shotgun (WGS) entry which is preliminary data.</text>
</comment>
<gene>
    <name evidence="1" type="ORF">NDU88_006465</name>
</gene>
<sequence>MGSDAQRDLVETTQHVRQLMGEPGCSVYTQGDVATNKPRSDMMGMFINRVYLRRCNSRLDAERRVISARLKSMAAAG</sequence>
<organism evidence="1 2">
    <name type="scientific">Pleurodeles waltl</name>
    <name type="common">Iberian ribbed newt</name>
    <dbReference type="NCBI Taxonomy" id="8319"/>
    <lineage>
        <taxon>Eukaryota</taxon>
        <taxon>Metazoa</taxon>
        <taxon>Chordata</taxon>
        <taxon>Craniata</taxon>
        <taxon>Vertebrata</taxon>
        <taxon>Euteleostomi</taxon>
        <taxon>Amphibia</taxon>
        <taxon>Batrachia</taxon>
        <taxon>Caudata</taxon>
        <taxon>Salamandroidea</taxon>
        <taxon>Salamandridae</taxon>
        <taxon>Pleurodelinae</taxon>
        <taxon>Pleurodeles</taxon>
    </lineage>
</organism>
<evidence type="ECO:0000313" key="2">
    <source>
        <dbReference type="Proteomes" id="UP001066276"/>
    </source>
</evidence>
<name>A0AAV7SPP5_PLEWA</name>
<keyword evidence="2" id="KW-1185">Reference proteome</keyword>
<accession>A0AAV7SPP5</accession>
<evidence type="ECO:0000313" key="1">
    <source>
        <dbReference type="EMBL" id="KAJ1166055.1"/>
    </source>
</evidence>